<dbReference type="GO" id="GO:0016491">
    <property type="term" value="F:oxidoreductase activity"/>
    <property type="evidence" value="ECO:0007669"/>
    <property type="project" value="UniProtKB-KW"/>
</dbReference>
<dbReference type="Pfam" id="PF00106">
    <property type="entry name" value="adh_short"/>
    <property type="match status" value="1"/>
</dbReference>
<dbReference type="PANTHER" id="PTHR43639:SF1">
    <property type="entry name" value="SHORT-CHAIN DEHYDROGENASE_REDUCTASE FAMILY PROTEIN"/>
    <property type="match status" value="1"/>
</dbReference>
<comment type="similarity">
    <text evidence="1 3">Belongs to the short-chain dehydrogenases/reductases (SDR) family.</text>
</comment>
<gene>
    <name evidence="4" type="ORF">DC3_46850</name>
</gene>
<keyword evidence="2" id="KW-0560">Oxidoreductase</keyword>
<dbReference type="FunFam" id="3.40.50.720:FF:000173">
    <property type="entry name" value="3-oxoacyl-[acyl-carrier protein] reductase"/>
    <property type="match status" value="1"/>
</dbReference>
<dbReference type="PRINTS" id="PR00080">
    <property type="entry name" value="SDRFAMILY"/>
</dbReference>
<dbReference type="RefSeq" id="WP_146888887.1">
    <property type="nucleotide sequence ID" value="NZ_BJXB01000027.1"/>
</dbReference>
<evidence type="ECO:0000256" key="1">
    <source>
        <dbReference type="ARBA" id="ARBA00006484"/>
    </source>
</evidence>
<dbReference type="OrthoDB" id="9803333at2"/>
<evidence type="ECO:0000256" key="2">
    <source>
        <dbReference type="ARBA" id="ARBA00023002"/>
    </source>
</evidence>
<evidence type="ECO:0000256" key="3">
    <source>
        <dbReference type="RuleBase" id="RU000363"/>
    </source>
</evidence>
<name>A0A511N8A4_DEIC1</name>
<dbReference type="InterPro" id="IPR036291">
    <property type="entry name" value="NAD(P)-bd_dom_sf"/>
</dbReference>
<evidence type="ECO:0000313" key="5">
    <source>
        <dbReference type="Proteomes" id="UP000321306"/>
    </source>
</evidence>
<evidence type="ECO:0000313" key="4">
    <source>
        <dbReference type="EMBL" id="GEM49050.1"/>
    </source>
</evidence>
<sequence length="239" mass="25877">MKRRNQGALVTGSSGGIGKAIAMKLAQEGFDVAIHYMSSKEKAEKTAAEIRALGVQCVTLQADLTRPEEAETLVLEAHRQLGNLSVLVNNVGNYVFKPVLENTLEDWHDMLDSNLNSTFYTCRAAIPLMREQKHGRIINLGYAGAENVLARPGNTAYAIAKTGVIILSKSLAKTEIKHGITVNVVSPGIMETSVTKPLSEVPAGRDGKLEELVFAVWNFVDGPEYITGQVLEVSGGWNL</sequence>
<dbReference type="NCBIfam" id="NF012208">
    <property type="entry name" value="SDR_dihy_bifunc"/>
    <property type="match status" value="1"/>
</dbReference>
<dbReference type="SUPFAM" id="SSF51735">
    <property type="entry name" value="NAD(P)-binding Rossmann-fold domains"/>
    <property type="match status" value="1"/>
</dbReference>
<dbReference type="CDD" id="cd05233">
    <property type="entry name" value="SDR_c"/>
    <property type="match status" value="1"/>
</dbReference>
<proteinExistence type="inferred from homology"/>
<dbReference type="PANTHER" id="PTHR43639">
    <property type="entry name" value="OXIDOREDUCTASE, SHORT-CHAIN DEHYDROGENASE/REDUCTASE FAMILY (AFU_ORTHOLOGUE AFUA_5G02870)"/>
    <property type="match status" value="1"/>
</dbReference>
<organism evidence="4 5">
    <name type="scientific">Deinococcus cellulosilyticus (strain DSM 18568 / NBRC 106333 / KACC 11606 / 5516J-15)</name>
    <dbReference type="NCBI Taxonomy" id="1223518"/>
    <lineage>
        <taxon>Bacteria</taxon>
        <taxon>Thermotogati</taxon>
        <taxon>Deinococcota</taxon>
        <taxon>Deinococci</taxon>
        <taxon>Deinococcales</taxon>
        <taxon>Deinococcaceae</taxon>
        <taxon>Deinococcus</taxon>
    </lineage>
</organism>
<reference evidence="4 5" key="1">
    <citation type="submission" date="2019-07" db="EMBL/GenBank/DDBJ databases">
        <title>Whole genome shotgun sequence of Deinococcus cellulosilyticus NBRC 106333.</title>
        <authorList>
            <person name="Hosoyama A."/>
            <person name="Uohara A."/>
            <person name="Ohji S."/>
            <person name="Ichikawa N."/>
        </authorList>
    </citation>
    <scope>NUCLEOTIDE SEQUENCE [LARGE SCALE GENOMIC DNA]</scope>
    <source>
        <strain evidence="4 5">NBRC 106333</strain>
    </source>
</reference>
<dbReference type="EMBL" id="BJXB01000027">
    <property type="protein sequence ID" value="GEM49050.1"/>
    <property type="molecule type" value="Genomic_DNA"/>
</dbReference>
<dbReference type="AlphaFoldDB" id="A0A511N8A4"/>
<keyword evidence="5" id="KW-1185">Reference proteome</keyword>
<comment type="caution">
    <text evidence="4">The sequence shown here is derived from an EMBL/GenBank/DDBJ whole genome shotgun (WGS) entry which is preliminary data.</text>
</comment>
<dbReference type="Proteomes" id="UP000321306">
    <property type="component" value="Unassembled WGS sequence"/>
</dbReference>
<dbReference type="PRINTS" id="PR00081">
    <property type="entry name" value="GDHRDH"/>
</dbReference>
<dbReference type="InterPro" id="IPR002347">
    <property type="entry name" value="SDR_fam"/>
</dbReference>
<dbReference type="Gene3D" id="3.40.50.720">
    <property type="entry name" value="NAD(P)-binding Rossmann-like Domain"/>
    <property type="match status" value="1"/>
</dbReference>
<protein>
    <submittedName>
        <fullName evidence="4">Bifunctional dihydropteridine reductase/dihydrofolate reductase TmpR</fullName>
    </submittedName>
</protein>
<accession>A0A511N8A4</accession>